<accession>A0AAV2FW73</accession>
<evidence type="ECO:0000256" key="1">
    <source>
        <dbReference type="SAM" id="MobiDB-lite"/>
    </source>
</evidence>
<dbReference type="Proteomes" id="UP001497516">
    <property type="component" value="Chromosome 7"/>
</dbReference>
<protein>
    <submittedName>
        <fullName evidence="2">Uncharacterized protein</fullName>
    </submittedName>
</protein>
<sequence length="184" mass="21281">MKNARDLVQNNNQQLNQQLNPPTTINITYTHQGKGRSRGTRRWAAGVDRRRWRDVRLRAEQRRRRRAAGLKGGRTGVGGRRRCGGAEQSSRGRAARYGFERRPSAGRWGLGGSEQRSSRGRAAGDWNGDGIQIRRRREWRREEDTGLAARIDFREGEVWWRRATLCWEVWWRPKFGVGGGQEVD</sequence>
<evidence type="ECO:0000313" key="3">
    <source>
        <dbReference type="Proteomes" id="UP001497516"/>
    </source>
</evidence>
<dbReference type="AlphaFoldDB" id="A0AAV2FW73"/>
<proteinExistence type="predicted"/>
<evidence type="ECO:0000313" key="2">
    <source>
        <dbReference type="EMBL" id="CAL1402633.1"/>
    </source>
</evidence>
<feature type="region of interest" description="Disordered" evidence="1">
    <location>
        <begin position="61"/>
        <end position="125"/>
    </location>
</feature>
<organism evidence="2 3">
    <name type="scientific">Linum trigynum</name>
    <dbReference type="NCBI Taxonomy" id="586398"/>
    <lineage>
        <taxon>Eukaryota</taxon>
        <taxon>Viridiplantae</taxon>
        <taxon>Streptophyta</taxon>
        <taxon>Embryophyta</taxon>
        <taxon>Tracheophyta</taxon>
        <taxon>Spermatophyta</taxon>
        <taxon>Magnoliopsida</taxon>
        <taxon>eudicotyledons</taxon>
        <taxon>Gunneridae</taxon>
        <taxon>Pentapetalae</taxon>
        <taxon>rosids</taxon>
        <taxon>fabids</taxon>
        <taxon>Malpighiales</taxon>
        <taxon>Linaceae</taxon>
        <taxon>Linum</taxon>
    </lineage>
</organism>
<name>A0AAV2FW73_9ROSI</name>
<dbReference type="EMBL" id="OZ034820">
    <property type="protein sequence ID" value="CAL1402633.1"/>
    <property type="molecule type" value="Genomic_DNA"/>
</dbReference>
<reference evidence="2 3" key="1">
    <citation type="submission" date="2024-04" db="EMBL/GenBank/DDBJ databases">
        <authorList>
            <person name="Fracassetti M."/>
        </authorList>
    </citation>
    <scope>NUCLEOTIDE SEQUENCE [LARGE SCALE GENOMIC DNA]</scope>
</reference>
<gene>
    <name evidence="2" type="ORF">LTRI10_LOCUS42620</name>
</gene>
<keyword evidence="3" id="KW-1185">Reference proteome</keyword>